<keyword evidence="3" id="KW-1185">Reference proteome</keyword>
<name>A0A845AVZ3_9SPHN</name>
<dbReference type="EMBL" id="WTYE01000001">
    <property type="protein sequence ID" value="MXP32676.1"/>
    <property type="molecule type" value="Genomic_DNA"/>
</dbReference>
<feature type="chain" id="PRO_5032775659" evidence="1">
    <location>
        <begin position="26"/>
        <end position="170"/>
    </location>
</feature>
<reference evidence="2 3" key="1">
    <citation type="submission" date="2019-12" db="EMBL/GenBank/DDBJ databases">
        <title>Genomic-based taxomic classification of the family Erythrobacteraceae.</title>
        <authorList>
            <person name="Xu L."/>
        </authorList>
    </citation>
    <scope>NUCLEOTIDE SEQUENCE [LARGE SCALE GENOMIC DNA]</scope>
    <source>
        <strain evidence="2 3">JCM 16677</strain>
    </source>
</reference>
<dbReference type="OrthoDB" id="9780340at2"/>
<organism evidence="2 3">
    <name type="scientific">Parerythrobacter jejuensis</name>
    <dbReference type="NCBI Taxonomy" id="795812"/>
    <lineage>
        <taxon>Bacteria</taxon>
        <taxon>Pseudomonadati</taxon>
        <taxon>Pseudomonadota</taxon>
        <taxon>Alphaproteobacteria</taxon>
        <taxon>Sphingomonadales</taxon>
        <taxon>Erythrobacteraceae</taxon>
        <taxon>Parerythrobacter</taxon>
    </lineage>
</organism>
<evidence type="ECO:0000256" key="1">
    <source>
        <dbReference type="SAM" id="SignalP"/>
    </source>
</evidence>
<feature type="signal peptide" evidence="1">
    <location>
        <begin position="1"/>
        <end position="25"/>
    </location>
</feature>
<dbReference type="AlphaFoldDB" id="A0A845AVZ3"/>
<comment type="caution">
    <text evidence="2">The sequence shown here is derived from an EMBL/GenBank/DDBJ whole genome shotgun (WGS) entry which is preliminary data.</text>
</comment>
<dbReference type="Proteomes" id="UP000446786">
    <property type="component" value="Unassembled WGS sequence"/>
</dbReference>
<accession>A0A845AVZ3</accession>
<dbReference type="RefSeq" id="WP_160779996.1">
    <property type="nucleotide sequence ID" value="NZ_BAAAZF010000001.1"/>
</dbReference>
<proteinExistence type="predicted"/>
<gene>
    <name evidence="2" type="ORF">GRI94_12675</name>
</gene>
<protein>
    <submittedName>
        <fullName evidence="2">Uncharacterized protein</fullName>
    </submittedName>
</protein>
<evidence type="ECO:0000313" key="3">
    <source>
        <dbReference type="Proteomes" id="UP000446786"/>
    </source>
</evidence>
<evidence type="ECO:0000313" key="2">
    <source>
        <dbReference type="EMBL" id="MXP32676.1"/>
    </source>
</evidence>
<sequence length="170" mass="17745">MEKHFSAGLMACGAALALVSAPVSAQSLREVENAGQSEMRGMASLTIPLGGPRSARESKPRLDFAMESARIGGDQFASSLTFDRNLADRAVLRRTALSFTLEQRPTMMLNGQPMTTFGPRLGADEDDEKGGGGNAGLYILGGVLAFGVIGTIVVVTDTRDAVSDVIGPAD</sequence>
<keyword evidence="1" id="KW-0732">Signal</keyword>